<accession>A0ABP9Q663</accession>
<sequence length="288" mass="30315">MQPVSVTSAPFSGSLGLTPLGVGAHARSADAALGEYQADLDGQWDVGSGKLHGGYLLALVAKAAVTGLAADTDESLDPVAVSAEFLAAPDPGPARVRTQVLKRGRTVSVTRAELYQGDRLMLHSTVTAGKLLTGAEAPAPVWAELPEQPAEPPADAIATTDLDRTVPLAGACEVRLDRPTVGYLRRETGPPVIRGWARPHGEQPDVLFAVMASDILPPVLFNVSRPGWSPTVQLTALMRARPAPGWLRVITSSRQVAAGWFDEDCVILDATGTLICQSRQLALAPLNK</sequence>
<evidence type="ECO:0000313" key="3">
    <source>
        <dbReference type="EMBL" id="GAA5155402.1"/>
    </source>
</evidence>
<dbReference type="RefSeq" id="WP_185063932.1">
    <property type="nucleotide sequence ID" value="NZ_BAABJP010000010.1"/>
</dbReference>
<evidence type="ECO:0000313" key="4">
    <source>
        <dbReference type="Proteomes" id="UP001428817"/>
    </source>
</evidence>
<dbReference type="InterPro" id="IPR049450">
    <property type="entry name" value="ACOT8-like_C"/>
</dbReference>
<proteinExistence type="predicted"/>
<dbReference type="Pfam" id="PF13622">
    <property type="entry name" value="4HBT_3"/>
    <property type="match status" value="1"/>
</dbReference>
<protein>
    <submittedName>
        <fullName evidence="3">Thioesterase family protein</fullName>
    </submittedName>
</protein>
<evidence type="ECO:0000259" key="2">
    <source>
        <dbReference type="Pfam" id="PF20789"/>
    </source>
</evidence>
<dbReference type="Pfam" id="PF20789">
    <property type="entry name" value="4HBT_3C"/>
    <property type="match status" value="1"/>
</dbReference>
<keyword evidence="4" id="KW-1185">Reference proteome</keyword>
<gene>
    <name evidence="3" type="ORF">GCM10023321_28660</name>
</gene>
<comment type="caution">
    <text evidence="3">The sequence shown here is derived from an EMBL/GenBank/DDBJ whole genome shotgun (WGS) entry which is preliminary data.</text>
</comment>
<dbReference type="CDD" id="cd03443">
    <property type="entry name" value="PaaI_thioesterase"/>
    <property type="match status" value="1"/>
</dbReference>
<name>A0ABP9Q663_9PSEU</name>
<dbReference type="PANTHER" id="PTHR38110:SF1">
    <property type="entry name" value="THIOESTERASE DOMAIN-CONTAINING PROTEIN"/>
    <property type="match status" value="1"/>
</dbReference>
<dbReference type="Gene3D" id="2.40.160.210">
    <property type="entry name" value="Acyl-CoA thioesterase, double hotdog domain"/>
    <property type="match status" value="1"/>
</dbReference>
<dbReference type="PANTHER" id="PTHR38110">
    <property type="entry name" value="CHROMOSOME 23, WHOLE GENOME SHOTGUN SEQUENCE"/>
    <property type="match status" value="1"/>
</dbReference>
<dbReference type="InterPro" id="IPR042171">
    <property type="entry name" value="Acyl-CoA_hotdog"/>
</dbReference>
<dbReference type="InterPro" id="IPR049449">
    <property type="entry name" value="TesB_ACOT8-like_N"/>
</dbReference>
<dbReference type="InterPro" id="IPR052389">
    <property type="entry name" value="Sec_Metab_Biosynth-Assoc"/>
</dbReference>
<organism evidence="3 4">
    <name type="scientific">Pseudonocardia eucalypti</name>
    <dbReference type="NCBI Taxonomy" id="648755"/>
    <lineage>
        <taxon>Bacteria</taxon>
        <taxon>Bacillati</taxon>
        <taxon>Actinomycetota</taxon>
        <taxon>Actinomycetes</taxon>
        <taxon>Pseudonocardiales</taxon>
        <taxon>Pseudonocardiaceae</taxon>
        <taxon>Pseudonocardia</taxon>
    </lineage>
</organism>
<reference evidence="4" key="1">
    <citation type="journal article" date="2019" name="Int. J. Syst. Evol. Microbiol.">
        <title>The Global Catalogue of Microorganisms (GCM) 10K type strain sequencing project: providing services to taxonomists for standard genome sequencing and annotation.</title>
        <authorList>
            <consortium name="The Broad Institute Genomics Platform"/>
            <consortium name="The Broad Institute Genome Sequencing Center for Infectious Disease"/>
            <person name="Wu L."/>
            <person name="Ma J."/>
        </authorList>
    </citation>
    <scope>NUCLEOTIDE SEQUENCE [LARGE SCALE GENOMIC DNA]</scope>
    <source>
        <strain evidence="4">JCM 18303</strain>
    </source>
</reference>
<evidence type="ECO:0000259" key="1">
    <source>
        <dbReference type="Pfam" id="PF13622"/>
    </source>
</evidence>
<feature type="domain" description="Acyl-CoA thioesterase-like C-terminal" evidence="2">
    <location>
        <begin position="156"/>
        <end position="283"/>
    </location>
</feature>
<dbReference type="InterPro" id="IPR029069">
    <property type="entry name" value="HotDog_dom_sf"/>
</dbReference>
<dbReference type="Proteomes" id="UP001428817">
    <property type="component" value="Unassembled WGS sequence"/>
</dbReference>
<dbReference type="EMBL" id="BAABJP010000010">
    <property type="protein sequence ID" value="GAA5155402.1"/>
    <property type="molecule type" value="Genomic_DNA"/>
</dbReference>
<dbReference type="SUPFAM" id="SSF54637">
    <property type="entry name" value="Thioesterase/thiol ester dehydrase-isomerase"/>
    <property type="match status" value="2"/>
</dbReference>
<feature type="domain" description="Acyl-CoA thioesterase-like N-terminal HotDog" evidence="1">
    <location>
        <begin position="41"/>
        <end position="128"/>
    </location>
</feature>